<comment type="similarity">
    <text evidence="2">Belongs to the GSP L family.</text>
</comment>
<organism evidence="12 13">
    <name type="scientific">Sphingobium lactosutens DS20</name>
    <dbReference type="NCBI Taxonomy" id="1331060"/>
    <lineage>
        <taxon>Bacteria</taxon>
        <taxon>Pseudomonadati</taxon>
        <taxon>Pseudomonadota</taxon>
        <taxon>Alphaproteobacteria</taxon>
        <taxon>Sphingomonadales</taxon>
        <taxon>Sphingomonadaceae</taxon>
        <taxon>Sphingobium</taxon>
    </lineage>
</organism>
<keyword evidence="4" id="KW-1003">Cell membrane</keyword>
<evidence type="ECO:0000259" key="11">
    <source>
        <dbReference type="Pfam" id="PF12693"/>
    </source>
</evidence>
<protein>
    <submittedName>
        <fullName evidence="12">General secretion pathway protein L</fullName>
    </submittedName>
</protein>
<dbReference type="GO" id="GO:0015627">
    <property type="term" value="C:type II protein secretion system complex"/>
    <property type="evidence" value="ECO:0007669"/>
    <property type="project" value="InterPro"/>
</dbReference>
<evidence type="ECO:0000313" key="12">
    <source>
        <dbReference type="EMBL" id="EQB15655.1"/>
    </source>
</evidence>
<accession>T0IUX7</accession>
<evidence type="ECO:0000256" key="7">
    <source>
        <dbReference type="ARBA" id="ARBA00022927"/>
    </source>
</evidence>
<evidence type="ECO:0000256" key="10">
    <source>
        <dbReference type="SAM" id="Phobius"/>
    </source>
</evidence>
<keyword evidence="8 10" id="KW-1133">Transmembrane helix</keyword>
<proteinExistence type="inferred from homology"/>
<evidence type="ECO:0000256" key="8">
    <source>
        <dbReference type="ARBA" id="ARBA00022989"/>
    </source>
</evidence>
<dbReference type="InterPro" id="IPR043129">
    <property type="entry name" value="ATPase_NBD"/>
</dbReference>
<dbReference type="GO" id="GO:0015628">
    <property type="term" value="P:protein secretion by the type II secretion system"/>
    <property type="evidence" value="ECO:0007669"/>
    <property type="project" value="InterPro"/>
</dbReference>
<dbReference type="InterPro" id="IPR007812">
    <property type="entry name" value="T2SS_protein-GspL"/>
</dbReference>
<evidence type="ECO:0000256" key="3">
    <source>
        <dbReference type="ARBA" id="ARBA00022448"/>
    </source>
</evidence>
<keyword evidence="6 10" id="KW-0812">Transmembrane</keyword>
<keyword evidence="9 10" id="KW-0472">Membrane</keyword>
<sequence length="377" mass="39792">MGRGRVSSRDALILFLPETAERPVRWMRVIDSALVQSGEGANWLAACGIAALPDQARVLLVPPAALVTLHWMAYPDLPARQGRAAARLAVLASGLVPADQLFAAADENDDPSTPHLIALASRSDMQHWLLWAQHHGLDPDIIVPAPLLIEAPEKGFGRAIIGGASVLRAQDMAMPEDMALPELIADAPIVDVAPGMVEGRAIAALDRPPLDMRQGDFAKRVRPALDRRALQRIALWSGMILLLLLATSLIGLARQHSEASRLDRDSLALAQQILPDASEAAQAQIELEGRLAARGAGGRAFTAPVAALLSAMQDAPGVALTTLSRDADGMVRATLASAKAEDINIVLLALQAAGFTITATPSQDPGGRTLAEITVHA</sequence>
<dbReference type="Pfam" id="PF12693">
    <property type="entry name" value="GspL_C"/>
    <property type="match status" value="1"/>
</dbReference>
<dbReference type="SUPFAM" id="SSF53067">
    <property type="entry name" value="Actin-like ATPase domain"/>
    <property type="match status" value="1"/>
</dbReference>
<dbReference type="GO" id="GO:0005886">
    <property type="term" value="C:plasma membrane"/>
    <property type="evidence" value="ECO:0007669"/>
    <property type="project" value="UniProtKB-SubCell"/>
</dbReference>
<evidence type="ECO:0000256" key="5">
    <source>
        <dbReference type="ARBA" id="ARBA00022519"/>
    </source>
</evidence>
<comment type="caution">
    <text evidence="12">The sequence shown here is derived from an EMBL/GenBank/DDBJ whole genome shotgun (WGS) entry which is preliminary data.</text>
</comment>
<dbReference type="eggNOG" id="COG3297">
    <property type="taxonomic scope" value="Bacteria"/>
</dbReference>
<evidence type="ECO:0000313" key="13">
    <source>
        <dbReference type="Proteomes" id="UP000015531"/>
    </source>
</evidence>
<keyword evidence="13" id="KW-1185">Reference proteome</keyword>
<evidence type="ECO:0000256" key="2">
    <source>
        <dbReference type="ARBA" id="ARBA00005318"/>
    </source>
</evidence>
<evidence type="ECO:0000256" key="6">
    <source>
        <dbReference type="ARBA" id="ARBA00022692"/>
    </source>
</evidence>
<dbReference type="InterPro" id="IPR025691">
    <property type="entry name" value="GspL_pp_dom"/>
</dbReference>
<name>T0IUX7_9SPHN</name>
<evidence type="ECO:0000256" key="4">
    <source>
        <dbReference type="ARBA" id="ARBA00022475"/>
    </source>
</evidence>
<evidence type="ECO:0000256" key="9">
    <source>
        <dbReference type="ARBA" id="ARBA00023136"/>
    </source>
</evidence>
<gene>
    <name evidence="12" type="ORF">RLDS_10280</name>
</gene>
<dbReference type="GO" id="GO:0009276">
    <property type="term" value="C:Gram-negative-bacterium-type cell wall"/>
    <property type="evidence" value="ECO:0007669"/>
    <property type="project" value="InterPro"/>
</dbReference>
<keyword evidence="3" id="KW-0813">Transport</keyword>
<dbReference type="Proteomes" id="UP000015531">
    <property type="component" value="Unassembled WGS sequence"/>
</dbReference>
<dbReference type="PATRIC" id="fig|1331060.3.peg.1963"/>
<feature type="transmembrane region" description="Helical" evidence="10">
    <location>
        <begin position="233"/>
        <end position="253"/>
    </location>
</feature>
<feature type="domain" description="GspL periplasmic" evidence="11">
    <location>
        <begin position="232"/>
        <end position="344"/>
    </location>
</feature>
<dbReference type="AlphaFoldDB" id="T0IUX7"/>
<evidence type="ECO:0000256" key="1">
    <source>
        <dbReference type="ARBA" id="ARBA00004533"/>
    </source>
</evidence>
<keyword evidence="7" id="KW-0653">Protein transport</keyword>
<dbReference type="NCBIfam" id="TIGR01709">
    <property type="entry name" value="typeII_sec_gspL"/>
    <property type="match status" value="1"/>
</dbReference>
<comment type="subcellular location">
    <subcellularLocation>
        <location evidence="1">Cell inner membrane</location>
    </subcellularLocation>
</comment>
<keyword evidence="5" id="KW-0997">Cell inner membrane</keyword>
<dbReference type="Gene3D" id="3.30.420.380">
    <property type="match status" value="1"/>
</dbReference>
<dbReference type="EMBL" id="ATDP01000082">
    <property type="protein sequence ID" value="EQB15655.1"/>
    <property type="molecule type" value="Genomic_DNA"/>
</dbReference>
<reference evidence="12 13" key="1">
    <citation type="journal article" date="2013" name="Genome Announc.">
        <title>Draft Genome Sequence of Sphingobium lactosutens Strain DS20T, Isolated from a Hexachlorocyclohexane Dumpsite.</title>
        <authorList>
            <person name="Kumar R."/>
            <person name="Dwivedi V."/>
            <person name="Negi V."/>
            <person name="Khurana J.P."/>
            <person name="Lal R."/>
        </authorList>
    </citation>
    <scope>NUCLEOTIDE SEQUENCE [LARGE SCALE GENOMIC DNA]</scope>
    <source>
        <strain evidence="12 13">DS20</strain>
    </source>
</reference>